<organism evidence="1 2">
    <name type="scientific">Rhodospirillum rubrum (strain ATCC 11170 / ATH 1.1.1 / DSM 467 / LMG 4362 / NCIMB 8255 / S1)</name>
    <dbReference type="NCBI Taxonomy" id="269796"/>
    <lineage>
        <taxon>Bacteria</taxon>
        <taxon>Pseudomonadati</taxon>
        <taxon>Pseudomonadota</taxon>
        <taxon>Alphaproteobacteria</taxon>
        <taxon>Rhodospirillales</taxon>
        <taxon>Rhodospirillaceae</taxon>
        <taxon>Rhodospirillum</taxon>
    </lineage>
</organism>
<proteinExistence type="predicted"/>
<dbReference type="KEGG" id="rru:Rru_A3623"/>
<dbReference type="RefSeq" id="WP_011391370.1">
    <property type="nucleotide sequence ID" value="NC_007643.1"/>
</dbReference>
<evidence type="ECO:0000313" key="1">
    <source>
        <dbReference type="EMBL" id="ABC24417.1"/>
    </source>
</evidence>
<evidence type="ECO:0000313" key="2">
    <source>
        <dbReference type="Proteomes" id="UP000001929"/>
    </source>
</evidence>
<dbReference type="EMBL" id="CP000230">
    <property type="protein sequence ID" value="ABC24417.1"/>
    <property type="molecule type" value="Genomic_DNA"/>
</dbReference>
<dbReference type="PhylomeDB" id="Q2RN78"/>
<dbReference type="HOGENOM" id="CLU_132026_1_0_5"/>
<dbReference type="AlphaFoldDB" id="Q2RN78"/>
<dbReference type="STRING" id="269796.Rru_A3623"/>
<protein>
    <recommendedName>
        <fullName evidence="3">Ribosomal protein S1</fullName>
    </recommendedName>
</protein>
<keyword evidence="2" id="KW-1185">Reference proteome</keyword>
<dbReference type="eggNOG" id="COG3266">
    <property type="taxonomic scope" value="Bacteria"/>
</dbReference>
<evidence type="ECO:0008006" key="3">
    <source>
        <dbReference type="Google" id="ProtNLM"/>
    </source>
</evidence>
<dbReference type="InterPro" id="IPR045502">
    <property type="entry name" value="DUF6489"/>
</dbReference>
<dbReference type="Proteomes" id="UP000001929">
    <property type="component" value="Chromosome"/>
</dbReference>
<dbReference type="EnsemblBacteria" id="ABC24417">
    <property type="protein sequence ID" value="ABC24417"/>
    <property type="gene ID" value="Rru_A3623"/>
</dbReference>
<sequence length="91" mass="9990">MKVTVDVDCTPEEARAFLGLPDVQPMQQALLKQMQDRLSANLGAMEPEALLKTWLPTQVSNIGALQDFFWSQFAKAASGATGKSDPRKPQE</sequence>
<accession>Q2RN78</accession>
<name>Q2RN78_RHORT</name>
<dbReference type="PATRIC" id="fig|269796.9.peg.3744"/>
<reference evidence="1 2" key="1">
    <citation type="journal article" date="2011" name="Stand. Genomic Sci.">
        <title>Complete genome sequence of Rhodospirillum rubrum type strain (S1).</title>
        <authorList>
            <person name="Munk A.C."/>
            <person name="Copeland A."/>
            <person name="Lucas S."/>
            <person name="Lapidus A."/>
            <person name="Del Rio T.G."/>
            <person name="Barry K."/>
            <person name="Detter J.C."/>
            <person name="Hammon N."/>
            <person name="Israni S."/>
            <person name="Pitluck S."/>
            <person name="Brettin T."/>
            <person name="Bruce D."/>
            <person name="Han C."/>
            <person name="Tapia R."/>
            <person name="Gilna P."/>
            <person name="Schmutz J."/>
            <person name="Larimer F."/>
            <person name="Land M."/>
            <person name="Kyrpides N.C."/>
            <person name="Mavromatis K."/>
            <person name="Richardson P."/>
            <person name="Rohde M."/>
            <person name="Goker M."/>
            <person name="Klenk H.P."/>
            <person name="Zhang Y."/>
            <person name="Roberts G.P."/>
            <person name="Reslewic S."/>
            <person name="Schwartz D.C."/>
        </authorList>
    </citation>
    <scope>NUCLEOTIDE SEQUENCE [LARGE SCALE GENOMIC DNA]</scope>
    <source>
        <strain evidence="2">ATCC 11170 / ATH 1.1.1 / DSM 467 / LMG 4362 / NCIMB 8255 / S1</strain>
    </source>
</reference>
<dbReference type="Pfam" id="PF20099">
    <property type="entry name" value="DUF6489"/>
    <property type="match status" value="1"/>
</dbReference>
<gene>
    <name evidence="1" type="ordered locus">Rru_A3623</name>
</gene>